<dbReference type="EMBL" id="BEZZ01170251">
    <property type="protein sequence ID" value="GCC45947.1"/>
    <property type="molecule type" value="Genomic_DNA"/>
</dbReference>
<sequence>SGFEVYRFGPWFPEVPRDWPISKVSLFKTKFGSRSLPIIQGSLFRRPELYTSNLPNPLNEVGRMPARPTVSGPAGSSLIAHHLQMFGFERVSSMQDGEPVVLHRPSLADVPLANGVLERGGCVIAVLPSVPFGKAFGVETEARTVVSPEVFHARFAGQKPWSRLRTLHSHMLLRAEGDVTTIVTNHRQEAVWLQRQAGNGGSIIFIGTDIASDLVRYRQGDPAAANNRPTKTMWGIAGERPNYLFEGQLAGESLRERPADWWCEAL</sequence>
<comment type="caution">
    <text evidence="1">The sequence shown here is derived from an EMBL/GenBank/DDBJ whole genome shotgun (WGS) entry which is preliminary data.</text>
</comment>
<gene>
    <name evidence="1" type="ORF">chiPu_0029929</name>
</gene>
<dbReference type="Proteomes" id="UP000287033">
    <property type="component" value="Unassembled WGS sequence"/>
</dbReference>
<name>A0A401TTI7_CHIPU</name>
<protein>
    <submittedName>
        <fullName evidence="1">Uncharacterized protein</fullName>
    </submittedName>
</protein>
<keyword evidence="2" id="KW-1185">Reference proteome</keyword>
<organism evidence="1 2">
    <name type="scientific">Chiloscyllium punctatum</name>
    <name type="common">Brownbanded bambooshark</name>
    <name type="synonym">Hemiscyllium punctatum</name>
    <dbReference type="NCBI Taxonomy" id="137246"/>
    <lineage>
        <taxon>Eukaryota</taxon>
        <taxon>Metazoa</taxon>
        <taxon>Chordata</taxon>
        <taxon>Craniata</taxon>
        <taxon>Vertebrata</taxon>
        <taxon>Chondrichthyes</taxon>
        <taxon>Elasmobranchii</taxon>
        <taxon>Galeomorphii</taxon>
        <taxon>Galeoidea</taxon>
        <taxon>Orectolobiformes</taxon>
        <taxon>Hemiscylliidae</taxon>
        <taxon>Chiloscyllium</taxon>
    </lineage>
</organism>
<accession>A0A401TTI7</accession>
<feature type="non-terminal residue" evidence="1">
    <location>
        <position position="266"/>
    </location>
</feature>
<reference evidence="1 2" key="1">
    <citation type="journal article" date="2018" name="Nat. Ecol. Evol.">
        <title>Shark genomes provide insights into elasmobranch evolution and the origin of vertebrates.</title>
        <authorList>
            <person name="Hara Y"/>
            <person name="Yamaguchi K"/>
            <person name="Onimaru K"/>
            <person name="Kadota M"/>
            <person name="Koyanagi M"/>
            <person name="Keeley SD"/>
            <person name="Tatsumi K"/>
            <person name="Tanaka K"/>
            <person name="Motone F"/>
            <person name="Kageyama Y"/>
            <person name="Nozu R"/>
            <person name="Adachi N"/>
            <person name="Nishimura O"/>
            <person name="Nakagawa R"/>
            <person name="Tanegashima C"/>
            <person name="Kiyatake I"/>
            <person name="Matsumoto R"/>
            <person name="Murakumo K"/>
            <person name="Nishida K"/>
            <person name="Terakita A"/>
            <person name="Kuratani S"/>
            <person name="Sato K"/>
            <person name="Hyodo S Kuraku.S."/>
        </authorList>
    </citation>
    <scope>NUCLEOTIDE SEQUENCE [LARGE SCALE GENOMIC DNA]</scope>
</reference>
<evidence type="ECO:0000313" key="2">
    <source>
        <dbReference type="Proteomes" id="UP000287033"/>
    </source>
</evidence>
<evidence type="ECO:0000313" key="1">
    <source>
        <dbReference type="EMBL" id="GCC45947.1"/>
    </source>
</evidence>
<feature type="non-terminal residue" evidence="1">
    <location>
        <position position="1"/>
    </location>
</feature>
<dbReference type="AlphaFoldDB" id="A0A401TTI7"/>
<proteinExistence type="predicted"/>